<comment type="similarity">
    <text evidence="8">Belongs to the histone deacetylase family. HD Type 1 subfamily.</text>
</comment>
<evidence type="ECO:0000256" key="12">
    <source>
        <dbReference type="SAM" id="MobiDB-lite"/>
    </source>
</evidence>
<feature type="region of interest" description="Disordered" evidence="12">
    <location>
        <begin position="1"/>
        <end position="52"/>
    </location>
</feature>
<keyword evidence="11" id="KW-0479">Metal-binding</keyword>
<dbReference type="PANTHER" id="PTHR10625">
    <property type="entry name" value="HISTONE DEACETYLASE HDAC1-RELATED"/>
    <property type="match status" value="1"/>
</dbReference>
<evidence type="ECO:0000256" key="9">
    <source>
        <dbReference type="PIRSR" id="PIRSR037913-1"/>
    </source>
</evidence>
<evidence type="ECO:0000259" key="13">
    <source>
        <dbReference type="Pfam" id="PF00850"/>
    </source>
</evidence>
<protein>
    <recommendedName>
        <fullName evidence="2 8">Histone deacetylase</fullName>
        <ecNumber evidence="2 8">3.5.1.98</ecNumber>
    </recommendedName>
</protein>
<keyword evidence="6 8" id="KW-0804">Transcription</keyword>
<feature type="compositionally biased region" description="Low complexity" evidence="12">
    <location>
        <begin position="22"/>
        <end position="35"/>
    </location>
</feature>
<evidence type="ECO:0000256" key="5">
    <source>
        <dbReference type="ARBA" id="ARBA00023015"/>
    </source>
</evidence>
<keyword evidence="3 8" id="KW-0378">Hydrolase</keyword>
<dbReference type="PIRSF" id="PIRSF037913">
    <property type="entry name" value="His_deacetylse_1"/>
    <property type="match status" value="1"/>
</dbReference>
<dbReference type="EC" id="3.5.1.98" evidence="2 8"/>
<name>A0AAI8Z8E8_9PEZI</name>
<organism evidence="14 15">
    <name type="scientific">Lecanosticta acicola</name>
    <dbReference type="NCBI Taxonomy" id="111012"/>
    <lineage>
        <taxon>Eukaryota</taxon>
        <taxon>Fungi</taxon>
        <taxon>Dikarya</taxon>
        <taxon>Ascomycota</taxon>
        <taxon>Pezizomycotina</taxon>
        <taxon>Dothideomycetes</taxon>
        <taxon>Dothideomycetidae</taxon>
        <taxon>Mycosphaerellales</taxon>
        <taxon>Mycosphaerellaceae</taxon>
        <taxon>Lecanosticta</taxon>
    </lineage>
</organism>
<evidence type="ECO:0000256" key="8">
    <source>
        <dbReference type="PIRNR" id="PIRNR037913"/>
    </source>
</evidence>
<evidence type="ECO:0000256" key="6">
    <source>
        <dbReference type="ARBA" id="ARBA00023163"/>
    </source>
</evidence>
<evidence type="ECO:0000313" key="14">
    <source>
        <dbReference type="EMBL" id="CAK4034363.1"/>
    </source>
</evidence>
<evidence type="ECO:0000313" key="15">
    <source>
        <dbReference type="Proteomes" id="UP001296104"/>
    </source>
</evidence>
<dbReference type="PANTHER" id="PTHR10625:SF36">
    <property type="entry name" value="HISTONE DEACETYLASE 3"/>
    <property type="match status" value="1"/>
</dbReference>
<feature type="binding site" evidence="10">
    <location>
        <position position="202"/>
    </location>
    <ligand>
        <name>substrate</name>
    </ligand>
</feature>
<comment type="catalytic activity">
    <reaction evidence="8">
        <text>N(6)-acetyl-L-lysyl-[histone] + H2O = L-lysyl-[histone] + acetate</text>
        <dbReference type="Rhea" id="RHEA:58196"/>
        <dbReference type="Rhea" id="RHEA-COMP:9845"/>
        <dbReference type="Rhea" id="RHEA-COMP:11338"/>
        <dbReference type="ChEBI" id="CHEBI:15377"/>
        <dbReference type="ChEBI" id="CHEBI:29969"/>
        <dbReference type="ChEBI" id="CHEBI:30089"/>
        <dbReference type="ChEBI" id="CHEBI:61930"/>
        <dbReference type="EC" id="3.5.1.98"/>
    </reaction>
</comment>
<dbReference type="InterPro" id="IPR003084">
    <property type="entry name" value="HDAC_I/II"/>
</dbReference>
<proteinExistence type="inferred from homology"/>
<evidence type="ECO:0000256" key="11">
    <source>
        <dbReference type="PIRSR" id="PIRSR037913-3"/>
    </source>
</evidence>
<feature type="active site" description="Proton acceptor" evidence="9">
    <location>
        <position position="244"/>
    </location>
</feature>
<evidence type="ECO:0000256" key="4">
    <source>
        <dbReference type="ARBA" id="ARBA00022853"/>
    </source>
</evidence>
<keyword evidence="7 8" id="KW-0539">Nucleus</keyword>
<dbReference type="Gene3D" id="3.40.800.20">
    <property type="entry name" value="Histone deacetylase domain"/>
    <property type="match status" value="1"/>
</dbReference>
<evidence type="ECO:0000256" key="10">
    <source>
        <dbReference type="PIRSR" id="PIRSR037913-2"/>
    </source>
</evidence>
<feature type="region of interest" description="Disordered" evidence="12">
    <location>
        <begin position="520"/>
        <end position="543"/>
    </location>
</feature>
<dbReference type="InterPro" id="IPR037138">
    <property type="entry name" value="His_deacetylse_dom_sf"/>
</dbReference>
<evidence type="ECO:0000256" key="7">
    <source>
        <dbReference type="ARBA" id="ARBA00023242"/>
    </source>
</evidence>
<keyword evidence="5 8" id="KW-0805">Transcription regulation</keyword>
<sequence length="543" mass="60739">MAGSFNPRANVREGIVQQWDANGNGTRNGNSRSSTPHSPSYLNGRPCGMEIGAPATPPITEEEEKLWRDQELNAKIMQQVEENGITRPKGHTVSFHYNSKVEDMHFGKTHPMKPWRLTLTKHLVLGHGLQHAMDTFEAVSAGKDEVCKFHDPDYVDFLSKVSPQTFPELCKIDRYARATPPKHEGDTVELGPFNLSTSPGADCPVFDGMSTYLFLYTGATLAATQRLISGASDIAINWSGGLHHAHKSEASGFCYINDIVLSILDMLRVFPRVLYIDIDVHHGDGVEEAFQREPRVMTLSYHRYGPYDETGHKFFPGTGDLTDVGLKNTSGEHFASNVPIASGIDDRQYRYLFEEVTGRTIEAFKPSAIVLQCGADSLGGDRLGQFNINIKQHGDCISFIKRKDIPLLVLGGGGYTARNVARAWCNETAILTDNVLPDQIPMDLIPRPEAFTGKGNGDGKMFPSFDRLHKNECKDVELEAMVKKLDGDLKYVRNAPWVKMDQLPQQRAQQEIMDYVDEEMNRTKAERDRKWKERNAAGRGELR</sequence>
<evidence type="ECO:0000256" key="2">
    <source>
        <dbReference type="ARBA" id="ARBA00012111"/>
    </source>
</evidence>
<dbReference type="SUPFAM" id="SSF52768">
    <property type="entry name" value="Arginase/deacetylase"/>
    <property type="match status" value="1"/>
</dbReference>
<dbReference type="InterPro" id="IPR000286">
    <property type="entry name" value="HDACs"/>
</dbReference>
<feature type="binding site" evidence="10">
    <location>
        <position position="415"/>
    </location>
    <ligand>
        <name>substrate</name>
    </ligand>
</feature>
<comment type="caution">
    <text evidence="14">The sequence shown here is derived from an EMBL/GenBank/DDBJ whole genome shotgun (WGS) entry which is preliminary data.</text>
</comment>
<keyword evidence="4 8" id="KW-0156">Chromatin regulator</keyword>
<feature type="binding site" evidence="11">
    <location>
        <position position="279"/>
    </location>
    <ligand>
        <name>a divalent metal cation</name>
        <dbReference type="ChEBI" id="CHEBI:60240"/>
    </ligand>
</feature>
<dbReference type="InterPro" id="IPR023696">
    <property type="entry name" value="Ureohydrolase_dom_sf"/>
</dbReference>
<accession>A0AAI8Z8E8</accession>
<feature type="binding site" evidence="11">
    <location>
        <position position="281"/>
    </location>
    <ligand>
        <name>a divalent metal cation</name>
        <dbReference type="ChEBI" id="CHEBI:60240"/>
    </ligand>
</feature>
<dbReference type="GO" id="GO:0046872">
    <property type="term" value="F:metal ion binding"/>
    <property type="evidence" value="ECO:0007669"/>
    <property type="project" value="UniProtKB-KW"/>
</dbReference>
<evidence type="ECO:0000256" key="1">
    <source>
        <dbReference type="ARBA" id="ARBA00004123"/>
    </source>
</evidence>
<reference evidence="14" key="1">
    <citation type="submission" date="2023-11" db="EMBL/GenBank/DDBJ databases">
        <authorList>
            <person name="Alioto T."/>
            <person name="Alioto T."/>
            <person name="Gomez Garrido J."/>
        </authorList>
    </citation>
    <scope>NUCLEOTIDE SEQUENCE</scope>
</reference>
<dbReference type="GO" id="GO:0070210">
    <property type="term" value="C:Rpd3L-Expanded complex"/>
    <property type="evidence" value="ECO:0007669"/>
    <property type="project" value="TreeGrafter"/>
</dbReference>
<dbReference type="PRINTS" id="PR01270">
    <property type="entry name" value="HDASUPER"/>
</dbReference>
<dbReference type="Pfam" id="PF00850">
    <property type="entry name" value="Hist_deacetyl"/>
    <property type="match status" value="1"/>
</dbReference>
<dbReference type="Proteomes" id="UP001296104">
    <property type="component" value="Unassembled WGS sequence"/>
</dbReference>
<dbReference type="AlphaFoldDB" id="A0AAI8Z8E8"/>
<dbReference type="GO" id="GO:0141221">
    <property type="term" value="F:histone deacetylase activity, hydrolytic mechanism"/>
    <property type="evidence" value="ECO:0007669"/>
    <property type="project" value="UniProtKB-EC"/>
</dbReference>
<dbReference type="PRINTS" id="PR01271">
    <property type="entry name" value="HISDACETLASE"/>
</dbReference>
<feature type="domain" description="Histone deacetylase" evidence="13">
    <location>
        <begin position="110"/>
        <end position="430"/>
    </location>
</feature>
<feature type="binding site" evidence="10">
    <location>
        <position position="252"/>
    </location>
    <ligand>
        <name>substrate</name>
    </ligand>
</feature>
<evidence type="ECO:0000256" key="3">
    <source>
        <dbReference type="ARBA" id="ARBA00022801"/>
    </source>
</evidence>
<keyword evidence="15" id="KW-1185">Reference proteome</keyword>
<dbReference type="GO" id="GO:0040029">
    <property type="term" value="P:epigenetic regulation of gene expression"/>
    <property type="evidence" value="ECO:0007669"/>
    <property type="project" value="TreeGrafter"/>
</dbReference>
<dbReference type="InterPro" id="IPR023801">
    <property type="entry name" value="His_deacetylse_dom"/>
</dbReference>
<feature type="binding site" evidence="11">
    <location>
        <position position="376"/>
    </location>
    <ligand>
        <name>a divalent metal cation</name>
        <dbReference type="ChEBI" id="CHEBI:60240"/>
    </ligand>
</feature>
<dbReference type="EMBL" id="CAVMBE010000114">
    <property type="protein sequence ID" value="CAK4034363.1"/>
    <property type="molecule type" value="Genomic_DNA"/>
</dbReference>
<gene>
    <name evidence="14" type="ORF">LECACI_7A009521</name>
</gene>
<comment type="subcellular location">
    <subcellularLocation>
        <location evidence="1 8">Nucleus</location>
    </subcellularLocation>
</comment>